<dbReference type="InterPro" id="IPR029058">
    <property type="entry name" value="AB_hydrolase_fold"/>
</dbReference>
<dbReference type="Pfam" id="PF00561">
    <property type="entry name" value="Abhydrolase_1"/>
    <property type="match status" value="1"/>
</dbReference>
<dbReference type="InterPro" id="IPR051601">
    <property type="entry name" value="Serine_prot/Carboxylest_S33"/>
</dbReference>
<evidence type="ECO:0000256" key="1">
    <source>
        <dbReference type="ARBA" id="ARBA00010088"/>
    </source>
</evidence>
<dbReference type="PANTHER" id="PTHR43248">
    <property type="entry name" value="2-SUCCINYL-6-HYDROXY-2,4-CYCLOHEXADIENE-1-CARBOXYLATE SYNTHASE"/>
    <property type="match status" value="1"/>
</dbReference>
<proteinExistence type="inferred from homology"/>
<dbReference type="Pfam" id="PF08386">
    <property type="entry name" value="Abhydrolase_4"/>
    <property type="match status" value="1"/>
</dbReference>
<reference evidence="6 7" key="1">
    <citation type="submission" date="2024-02" db="EMBL/GenBank/DDBJ databases">
        <title>A draft genome for the cacao thread blight pathogen Marasmius crinis-equi.</title>
        <authorList>
            <person name="Cohen S.P."/>
            <person name="Baruah I.K."/>
            <person name="Amoako-Attah I."/>
            <person name="Bukari Y."/>
            <person name="Meinhardt L.W."/>
            <person name="Bailey B.A."/>
        </authorList>
    </citation>
    <scope>NUCLEOTIDE SEQUENCE [LARGE SCALE GENOMIC DNA]</scope>
    <source>
        <strain evidence="6 7">GH-76</strain>
    </source>
</reference>
<keyword evidence="2" id="KW-0378">Hydrolase</keyword>
<dbReference type="Gene3D" id="3.40.50.1820">
    <property type="entry name" value="alpha/beta hydrolase"/>
    <property type="match status" value="1"/>
</dbReference>
<evidence type="ECO:0000256" key="3">
    <source>
        <dbReference type="SAM" id="SignalP"/>
    </source>
</evidence>
<dbReference type="InterPro" id="IPR013595">
    <property type="entry name" value="Pept_S33_TAP-like_C"/>
</dbReference>
<dbReference type="SUPFAM" id="SSF53474">
    <property type="entry name" value="alpha/beta-Hydrolases"/>
    <property type="match status" value="1"/>
</dbReference>
<feature type="domain" description="Peptidase S33 tripeptidyl aminopeptidase-like C-terminal" evidence="5">
    <location>
        <begin position="433"/>
        <end position="535"/>
    </location>
</feature>
<evidence type="ECO:0008006" key="8">
    <source>
        <dbReference type="Google" id="ProtNLM"/>
    </source>
</evidence>
<sequence length="555" mass="61183">MDRIRFSSPKRFLLVSTYLSCAVHVAANCQVRDELTARADTPAWNESSWGSLQPSKDLNWVPCYPDSGRFECTRLQVPLDYDNPDDGRTAAIALLRVPANVSSDSPDYRGPVLFNPGGPGNSAVDLILSRGPRFSQTLGPQFDIVGFDPRGKCIQRSTPRIEFYQTPAERTLKQFNQRELNNSLRDTVQSYWGNAKVMGALAYERGKDYLPFMNTDHVARDMLSITQAHGREKVQFWGFSYGAILGYTFASMFPDKVERMILDGVMDVEDYYGTKWLTGLESADKTLEWFFKSCHEAGPDACVFHADSPEAIRNRVERVYANIIESPIVVPAQANWTSSLVHYGVVRPLVLLPFLYTPGQWPALAELLKMLEERNITGLAPAFGQLPIECESTNAFEPNSEAFFAFLCNDGDPVPADLEAAESHYKESVEYSSFGSYWSSTRIACSGWPQDIPKAKFRGPIAGNTSFPLLLIGNTADPVTPLSAAKRVSQNFPGSVVLTQDSPGHASIAAPSNCTSKVIREYFANGSLPEEGTVCAMDGSFFAPTGTADSETGIL</sequence>
<keyword evidence="3" id="KW-0732">Signal</keyword>
<protein>
    <recommendedName>
        <fullName evidence="8">Alpha/beta-hydrolase</fullName>
    </recommendedName>
</protein>
<keyword evidence="7" id="KW-1185">Reference proteome</keyword>
<feature type="chain" id="PRO_5045359366" description="Alpha/beta-hydrolase" evidence="3">
    <location>
        <begin position="29"/>
        <end position="555"/>
    </location>
</feature>
<dbReference type="PANTHER" id="PTHR43248:SF25">
    <property type="entry name" value="AB HYDROLASE-1 DOMAIN-CONTAINING PROTEIN-RELATED"/>
    <property type="match status" value="1"/>
</dbReference>
<feature type="signal peptide" evidence="3">
    <location>
        <begin position="1"/>
        <end position="28"/>
    </location>
</feature>
<organism evidence="6 7">
    <name type="scientific">Marasmius crinis-equi</name>
    <dbReference type="NCBI Taxonomy" id="585013"/>
    <lineage>
        <taxon>Eukaryota</taxon>
        <taxon>Fungi</taxon>
        <taxon>Dikarya</taxon>
        <taxon>Basidiomycota</taxon>
        <taxon>Agaricomycotina</taxon>
        <taxon>Agaricomycetes</taxon>
        <taxon>Agaricomycetidae</taxon>
        <taxon>Agaricales</taxon>
        <taxon>Marasmiineae</taxon>
        <taxon>Marasmiaceae</taxon>
        <taxon>Marasmius</taxon>
    </lineage>
</organism>
<dbReference type="InterPro" id="IPR000073">
    <property type="entry name" value="AB_hydrolase_1"/>
</dbReference>
<gene>
    <name evidence="6" type="ORF">V5O48_001142</name>
</gene>
<comment type="similarity">
    <text evidence="1">Belongs to the peptidase S33 family.</text>
</comment>
<evidence type="ECO:0000259" key="4">
    <source>
        <dbReference type="Pfam" id="PF00561"/>
    </source>
</evidence>
<evidence type="ECO:0000313" key="7">
    <source>
        <dbReference type="Proteomes" id="UP001465976"/>
    </source>
</evidence>
<dbReference type="EMBL" id="JBAHYK010000021">
    <property type="protein sequence ID" value="KAL0580850.1"/>
    <property type="molecule type" value="Genomic_DNA"/>
</dbReference>
<accession>A0ABR3FZP7</accession>
<name>A0ABR3FZP7_9AGAR</name>
<evidence type="ECO:0000256" key="2">
    <source>
        <dbReference type="ARBA" id="ARBA00022801"/>
    </source>
</evidence>
<evidence type="ECO:0000313" key="6">
    <source>
        <dbReference type="EMBL" id="KAL0580850.1"/>
    </source>
</evidence>
<evidence type="ECO:0000259" key="5">
    <source>
        <dbReference type="Pfam" id="PF08386"/>
    </source>
</evidence>
<comment type="caution">
    <text evidence="6">The sequence shown here is derived from an EMBL/GenBank/DDBJ whole genome shotgun (WGS) entry which is preliminary data.</text>
</comment>
<feature type="domain" description="AB hydrolase-1" evidence="4">
    <location>
        <begin position="111"/>
        <end position="291"/>
    </location>
</feature>
<dbReference type="Proteomes" id="UP001465976">
    <property type="component" value="Unassembled WGS sequence"/>
</dbReference>